<sequence length="197" mass="21057">MDVRAYATAVAVCAGLAGRLPDDALSAVCDHYAGGEPELAESTLLLSLAQERIGITEEERRNIRSILGNPADPDLDDVPVAEEVPPLAYRFGPVGPADAPGTEKADAILSAEAARHGGRRLRRAWREPLEGARDGVAWVYVLQVAEGTDTLVARAGPSSRLWVLSKETWPLEVVVEGRLLPPYQAAALTAAREVWSA</sequence>
<evidence type="ECO:0000313" key="1">
    <source>
        <dbReference type="EMBL" id="EID56324.1"/>
    </source>
</evidence>
<evidence type="ECO:0000313" key="2">
    <source>
        <dbReference type="Proteomes" id="UP000004691"/>
    </source>
</evidence>
<dbReference type="AlphaFoldDB" id="I0V871"/>
<dbReference type="HOGENOM" id="CLU_1382746_0_0_11"/>
<dbReference type="Proteomes" id="UP000004691">
    <property type="component" value="Unassembled WGS sequence"/>
</dbReference>
<gene>
    <name evidence="1" type="ORF">SacxiDRAFT_4139</name>
</gene>
<dbReference type="RefSeq" id="WP_006240557.1">
    <property type="nucleotide sequence ID" value="NZ_JH636049.1"/>
</dbReference>
<name>I0V871_9PSEU</name>
<dbReference type="eggNOG" id="ENOG5030RVZ">
    <property type="taxonomic scope" value="Bacteria"/>
</dbReference>
<organism evidence="1 2">
    <name type="scientific">Saccharomonospora xinjiangensis XJ-54</name>
    <dbReference type="NCBI Taxonomy" id="882086"/>
    <lineage>
        <taxon>Bacteria</taxon>
        <taxon>Bacillati</taxon>
        <taxon>Actinomycetota</taxon>
        <taxon>Actinomycetes</taxon>
        <taxon>Pseudonocardiales</taxon>
        <taxon>Pseudonocardiaceae</taxon>
        <taxon>Saccharomonospora</taxon>
    </lineage>
</organism>
<keyword evidence="2" id="KW-1185">Reference proteome</keyword>
<dbReference type="OrthoDB" id="3681982at2"/>
<dbReference type="EMBL" id="JH636049">
    <property type="protein sequence ID" value="EID56324.1"/>
    <property type="molecule type" value="Genomic_DNA"/>
</dbReference>
<proteinExistence type="predicted"/>
<accession>I0V871</accession>
<protein>
    <submittedName>
        <fullName evidence="1">Uncharacterized protein</fullName>
    </submittedName>
</protein>
<reference evidence="1 2" key="1">
    <citation type="submission" date="2012-01" db="EMBL/GenBank/DDBJ databases">
        <title>Improved High-Quality Draft sequence of Saccharomonospora xinjiangensis XJ-54.</title>
        <authorList>
            <consortium name="US DOE Joint Genome Institute"/>
            <person name="Lucas S."/>
            <person name="Han J."/>
            <person name="Lapidus A."/>
            <person name="Cheng J.-F."/>
            <person name="Goodwin L."/>
            <person name="Pitluck S."/>
            <person name="Peters L."/>
            <person name="Mikhailova N."/>
            <person name="Teshima H."/>
            <person name="Detter J.C."/>
            <person name="Han C."/>
            <person name="Tapia R."/>
            <person name="Land M."/>
            <person name="Hauser L."/>
            <person name="Kyrpides N."/>
            <person name="Ivanova N."/>
            <person name="Pagani I."/>
            <person name="Brambilla E.-M."/>
            <person name="Klenk H.-P."/>
            <person name="Woyke T."/>
        </authorList>
    </citation>
    <scope>NUCLEOTIDE SEQUENCE [LARGE SCALE GENOMIC DNA]</scope>
    <source>
        <strain evidence="1 2">XJ-54</strain>
    </source>
</reference>